<evidence type="ECO:0000313" key="3">
    <source>
        <dbReference type="Proteomes" id="UP000298652"/>
    </source>
</evidence>
<accession>A0A4U6W2I9</accession>
<feature type="transmembrane region" description="Helical" evidence="1">
    <location>
        <begin position="273"/>
        <end position="292"/>
    </location>
</feature>
<evidence type="ECO:0000313" key="2">
    <source>
        <dbReference type="EMBL" id="TKW35714.1"/>
    </source>
</evidence>
<keyword evidence="1" id="KW-0812">Transmembrane</keyword>
<feature type="transmembrane region" description="Helical" evidence="1">
    <location>
        <begin position="363"/>
        <end position="386"/>
    </location>
</feature>
<dbReference type="OMA" id="VLPFEML"/>
<feature type="transmembrane region" description="Helical" evidence="1">
    <location>
        <begin position="91"/>
        <end position="110"/>
    </location>
</feature>
<protein>
    <submittedName>
        <fullName evidence="2">Uncharacterized protein</fullName>
    </submittedName>
</protein>
<feature type="transmembrane region" description="Helical" evidence="1">
    <location>
        <begin position="38"/>
        <end position="58"/>
    </location>
</feature>
<dbReference type="Proteomes" id="UP000298652">
    <property type="component" value="Chromosome 2"/>
</dbReference>
<feature type="transmembrane region" description="Helical" evidence="1">
    <location>
        <begin position="64"/>
        <end position="84"/>
    </location>
</feature>
<feature type="transmembrane region" description="Helical" evidence="1">
    <location>
        <begin position="327"/>
        <end position="351"/>
    </location>
</feature>
<keyword evidence="3" id="KW-1185">Reference proteome</keyword>
<feature type="transmembrane region" description="Helical" evidence="1">
    <location>
        <begin position="193"/>
        <end position="212"/>
    </location>
</feature>
<dbReference type="PANTHER" id="PTHR33333">
    <property type="entry name" value="ERYTHROCYTE MEMBRANE PROTEIN 1-LIKE"/>
    <property type="match status" value="1"/>
</dbReference>
<name>A0A4U6W2I9_SETVI</name>
<reference evidence="2" key="1">
    <citation type="submission" date="2019-03" db="EMBL/GenBank/DDBJ databases">
        <title>WGS assembly of Setaria viridis.</title>
        <authorList>
            <person name="Huang P."/>
            <person name="Jenkins J."/>
            <person name="Grimwood J."/>
            <person name="Barry K."/>
            <person name="Healey A."/>
            <person name="Mamidi S."/>
            <person name="Sreedasyam A."/>
            <person name="Shu S."/>
            <person name="Feldman M."/>
            <person name="Wu J."/>
            <person name="Yu Y."/>
            <person name="Chen C."/>
            <person name="Johnson J."/>
            <person name="Rokhsar D."/>
            <person name="Baxter I."/>
            <person name="Schmutz J."/>
            <person name="Brutnell T."/>
            <person name="Kellogg E."/>
        </authorList>
    </citation>
    <scope>NUCLEOTIDE SEQUENCE [LARGE SCALE GENOMIC DNA]</scope>
</reference>
<dbReference type="EMBL" id="CM016553">
    <property type="protein sequence ID" value="TKW35714.1"/>
    <property type="molecule type" value="Genomic_DNA"/>
</dbReference>
<dbReference type="Gramene" id="TKW35714">
    <property type="protein sequence ID" value="TKW35714"/>
    <property type="gene ID" value="SEVIR_2G393400v2"/>
</dbReference>
<organism evidence="2 3">
    <name type="scientific">Setaria viridis</name>
    <name type="common">Green bristlegrass</name>
    <name type="synonym">Setaria italica subsp. viridis</name>
    <dbReference type="NCBI Taxonomy" id="4556"/>
    <lineage>
        <taxon>Eukaryota</taxon>
        <taxon>Viridiplantae</taxon>
        <taxon>Streptophyta</taxon>
        <taxon>Embryophyta</taxon>
        <taxon>Tracheophyta</taxon>
        <taxon>Spermatophyta</taxon>
        <taxon>Magnoliopsida</taxon>
        <taxon>Liliopsida</taxon>
        <taxon>Poales</taxon>
        <taxon>Poaceae</taxon>
        <taxon>PACMAD clade</taxon>
        <taxon>Panicoideae</taxon>
        <taxon>Panicodae</taxon>
        <taxon>Paniceae</taxon>
        <taxon>Cenchrinae</taxon>
        <taxon>Setaria</taxon>
    </lineage>
</organism>
<gene>
    <name evidence="2" type="ORF">SEVIR_2G393400v2</name>
</gene>
<dbReference type="InterPro" id="IPR039926">
    <property type="entry name" value="Egg_app_1"/>
</dbReference>
<feature type="transmembrane region" description="Helical" evidence="1">
    <location>
        <begin position="240"/>
        <end position="261"/>
    </location>
</feature>
<evidence type="ECO:0000256" key="1">
    <source>
        <dbReference type="SAM" id="Phobius"/>
    </source>
</evidence>
<dbReference type="PANTHER" id="PTHR33333:SF45">
    <property type="entry name" value="OS01G0341000 PROTEIN"/>
    <property type="match status" value="1"/>
</dbReference>
<proteinExistence type="predicted"/>
<feature type="transmembrane region" description="Helical" evidence="1">
    <location>
        <begin position="167"/>
        <end position="186"/>
    </location>
</feature>
<keyword evidence="1" id="KW-1133">Transmembrane helix</keyword>
<dbReference type="AlphaFoldDB" id="A0A4U6W2I9"/>
<sequence length="477" mass="49543">MAIVETAARKLLHGGAIAQGVADVGGISFGLWDLVTGFFSNILSYLFAALVGAAHLLVLPLELLWRWLVTVVVAAAAGAITSGLDGLWQHVTGFFVGIFAALAGAPHLLVLPLEKLWQWLVTSVADAAGTISAGLDGMWQHVTGFFAGIFDALASSPHLLVLPLEKLWQWLVTAAADAAGAISAGLDGMWQHVTGFFAGILAALAGAVHQFVLPLETLWQWLATTTADAAGAISSGLDGLWQLATVFFPGILAHLSAAVAGAAHELAQQLGSLWHWLLTNVADAAGAISFHLDGMWQLVTGFFPKIFAALAGATHELSQKLDELWQWLQAAALPFVLGVAVVLLLVALVRFCGSTLHAVAMGVCKVLVYAICFLGLGLYCIAMAVGRAVACVGRAVACLLPACAQCLRFCAVATMKAPGADGMLISRAAFVANPALYFLLLHAAGPVVASAVFCTVTVARIAAAPVAALFRGPVECA</sequence>
<keyword evidence="1" id="KW-0472">Membrane</keyword>